<accession>A0A1D1VW67</accession>
<evidence type="ECO:0000313" key="2">
    <source>
        <dbReference type="EMBL" id="GAV05710.1"/>
    </source>
</evidence>
<keyword evidence="3" id="KW-1185">Reference proteome</keyword>
<dbReference type="EMBL" id="BDGG01000012">
    <property type="protein sequence ID" value="GAV05710.1"/>
    <property type="molecule type" value="Genomic_DNA"/>
</dbReference>
<feature type="region of interest" description="Disordered" evidence="1">
    <location>
        <begin position="46"/>
        <end position="68"/>
    </location>
</feature>
<dbReference type="Proteomes" id="UP000186922">
    <property type="component" value="Unassembled WGS sequence"/>
</dbReference>
<proteinExistence type="predicted"/>
<gene>
    <name evidence="2" type="primary">RvY_15800-1</name>
    <name evidence="2" type="synonym">RvY_15800.1</name>
    <name evidence="2" type="ORF">RvY_15800</name>
</gene>
<name>A0A1D1VW67_RAMVA</name>
<reference evidence="2 3" key="1">
    <citation type="journal article" date="2016" name="Nat. Commun.">
        <title>Extremotolerant tardigrade genome and improved radiotolerance of human cultured cells by tardigrade-unique protein.</title>
        <authorList>
            <person name="Hashimoto T."/>
            <person name="Horikawa D.D."/>
            <person name="Saito Y."/>
            <person name="Kuwahara H."/>
            <person name="Kozuka-Hata H."/>
            <person name="Shin-I T."/>
            <person name="Minakuchi Y."/>
            <person name="Ohishi K."/>
            <person name="Motoyama A."/>
            <person name="Aizu T."/>
            <person name="Enomoto A."/>
            <person name="Kondo K."/>
            <person name="Tanaka S."/>
            <person name="Hara Y."/>
            <person name="Koshikawa S."/>
            <person name="Sagara H."/>
            <person name="Miura T."/>
            <person name="Yokobori S."/>
            <person name="Miyagawa K."/>
            <person name="Suzuki Y."/>
            <person name="Kubo T."/>
            <person name="Oyama M."/>
            <person name="Kohara Y."/>
            <person name="Fujiyama A."/>
            <person name="Arakawa K."/>
            <person name="Katayama T."/>
            <person name="Toyoda A."/>
            <person name="Kunieda T."/>
        </authorList>
    </citation>
    <scope>NUCLEOTIDE SEQUENCE [LARGE SCALE GENOMIC DNA]</scope>
    <source>
        <strain evidence="2 3">YOKOZUNA-1</strain>
    </source>
</reference>
<evidence type="ECO:0000256" key="1">
    <source>
        <dbReference type="SAM" id="MobiDB-lite"/>
    </source>
</evidence>
<sequence length="94" mass="10323">MQPSSVASSALNSQLQQASLDILCTQLANKIDMLLTRLHKIQAANFGHGETPNDRRNVGKGSPFPSITSLPITRSLFLNRLRLPSLLDDAPREK</sequence>
<dbReference type="AlphaFoldDB" id="A0A1D1VW67"/>
<organism evidence="2 3">
    <name type="scientific">Ramazzottius varieornatus</name>
    <name type="common">Water bear</name>
    <name type="synonym">Tardigrade</name>
    <dbReference type="NCBI Taxonomy" id="947166"/>
    <lineage>
        <taxon>Eukaryota</taxon>
        <taxon>Metazoa</taxon>
        <taxon>Ecdysozoa</taxon>
        <taxon>Tardigrada</taxon>
        <taxon>Eutardigrada</taxon>
        <taxon>Parachela</taxon>
        <taxon>Hypsibioidea</taxon>
        <taxon>Ramazzottiidae</taxon>
        <taxon>Ramazzottius</taxon>
    </lineage>
</organism>
<comment type="caution">
    <text evidence="2">The sequence shown here is derived from an EMBL/GenBank/DDBJ whole genome shotgun (WGS) entry which is preliminary data.</text>
</comment>
<protein>
    <submittedName>
        <fullName evidence="2">Uncharacterized protein</fullName>
    </submittedName>
</protein>
<evidence type="ECO:0000313" key="3">
    <source>
        <dbReference type="Proteomes" id="UP000186922"/>
    </source>
</evidence>